<sequence length="187" mass="20363">LHDNILFDGRKHVSIASLGPEIAERTISMFGLSKTFGLAGIQIGWIVATNKEILAGINKIAEGLIQGTSSIALAVAHAVLTKCDPYIPPLVDYLQDLRDYGVKRLKAIDKVNVVPPEGTYILWPNISDYGLTSAEMQEYLLEKGKVAVSDGSNHGPGGERYIRIVFPTSKAIFSEGLDRIEEALSRL</sequence>
<organism evidence="7">
    <name type="scientific">marine sediment metagenome</name>
    <dbReference type="NCBI Taxonomy" id="412755"/>
    <lineage>
        <taxon>unclassified sequences</taxon>
        <taxon>metagenomes</taxon>
        <taxon>ecological metagenomes</taxon>
    </lineage>
</organism>
<accession>X1IG84</accession>
<dbReference type="InterPro" id="IPR051798">
    <property type="entry name" value="Class-II_PLP-Dep_Aminotrans"/>
</dbReference>
<keyword evidence="4" id="KW-0456">Lyase</keyword>
<dbReference type="SUPFAM" id="SSF53383">
    <property type="entry name" value="PLP-dependent transferases"/>
    <property type="match status" value="1"/>
</dbReference>
<name>X1IG84_9ZZZZ</name>
<gene>
    <name evidence="7" type="ORF">S03H2_44692</name>
</gene>
<evidence type="ECO:0000256" key="2">
    <source>
        <dbReference type="ARBA" id="ARBA00012224"/>
    </source>
</evidence>
<comment type="cofactor">
    <cofactor evidence="1">
        <name>pyridoxal 5'-phosphate</name>
        <dbReference type="ChEBI" id="CHEBI:597326"/>
    </cofactor>
</comment>
<dbReference type="Pfam" id="PF00155">
    <property type="entry name" value="Aminotran_1_2"/>
    <property type="match status" value="1"/>
</dbReference>
<dbReference type="PANTHER" id="PTHR43525:SF1">
    <property type="entry name" value="PROTEIN MALY"/>
    <property type="match status" value="1"/>
</dbReference>
<keyword evidence="3" id="KW-0663">Pyridoxal phosphate</keyword>
<reference evidence="7" key="1">
    <citation type="journal article" date="2014" name="Front. Microbiol.">
        <title>High frequency of phylogenetically diverse reductive dehalogenase-homologous genes in deep subseafloor sedimentary metagenomes.</title>
        <authorList>
            <person name="Kawai M."/>
            <person name="Futagami T."/>
            <person name="Toyoda A."/>
            <person name="Takaki Y."/>
            <person name="Nishi S."/>
            <person name="Hori S."/>
            <person name="Arai W."/>
            <person name="Tsubouchi T."/>
            <person name="Morono Y."/>
            <person name="Uchiyama I."/>
            <person name="Ito T."/>
            <person name="Fujiyama A."/>
            <person name="Inagaki F."/>
            <person name="Takami H."/>
        </authorList>
    </citation>
    <scope>NUCLEOTIDE SEQUENCE</scope>
    <source>
        <strain evidence="7">Expedition CK06-06</strain>
    </source>
</reference>
<dbReference type="InterPro" id="IPR015421">
    <property type="entry name" value="PyrdxlP-dep_Trfase_major"/>
</dbReference>
<evidence type="ECO:0000256" key="3">
    <source>
        <dbReference type="ARBA" id="ARBA00022898"/>
    </source>
</evidence>
<evidence type="ECO:0000259" key="6">
    <source>
        <dbReference type="Pfam" id="PF00155"/>
    </source>
</evidence>
<feature type="non-terminal residue" evidence="7">
    <location>
        <position position="1"/>
    </location>
</feature>
<dbReference type="AlphaFoldDB" id="X1IG84"/>
<dbReference type="GO" id="GO:0047804">
    <property type="term" value="F:cysteine-S-conjugate beta-lyase activity"/>
    <property type="evidence" value="ECO:0007669"/>
    <property type="project" value="UniProtKB-EC"/>
</dbReference>
<comment type="caution">
    <text evidence="7">The sequence shown here is derived from an EMBL/GenBank/DDBJ whole genome shotgun (WGS) entry which is preliminary data.</text>
</comment>
<evidence type="ECO:0000256" key="5">
    <source>
        <dbReference type="ARBA" id="ARBA00037974"/>
    </source>
</evidence>
<dbReference type="InterPro" id="IPR015424">
    <property type="entry name" value="PyrdxlP-dep_Trfase"/>
</dbReference>
<dbReference type="EC" id="4.4.1.13" evidence="2"/>
<proteinExistence type="inferred from homology"/>
<dbReference type="GO" id="GO:0030170">
    <property type="term" value="F:pyridoxal phosphate binding"/>
    <property type="evidence" value="ECO:0007669"/>
    <property type="project" value="InterPro"/>
</dbReference>
<dbReference type="CDD" id="cd00609">
    <property type="entry name" value="AAT_like"/>
    <property type="match status" value="1"/>
</dbReference>
<dbReference type="EMBL" id="BARU01027962">
    <property type="protein sequence ID" value="GAH65124.1"/>
    <property type="molecule type" value="Genomic_DNA"/>
</dbReference>
<comment type="similarity">
    <text evidence="5">Belongs to the class-II pyridoxal-phosphate-dependent aminotransferase family. MalY/PatB cystathionine beta-lyase subfamily.</text>
</comment>
<dbReference type="InterPro" id="IPR015422">
    <property type="entry name" value="PyrdxlP-dep_Trfase_small"/>
</dbReference>
<evidence type="ECO:0000313" key="7">
    <source>
        <dbReference type="EMBL" id="GAH65124.1"/>
    </source>
</evidence>
<evidence type="ECO:0000256" key="4">
    <source>
        <dbReference type="ARBA" id="ARBA00023239"/>
    </source>
</evidence>
<evidence type="ECO:0000256" key="1">
    <source>
        <dbReference type="ARBA" id="ARBA00001933"/>
    </source>
</evidence>
<dbReference type="Gene3D" id="3.90.1150.10">
    <property type="entry name" value="Aspartate Aminotransferase, domain 1"/>
    <property type="match status" value="1"/>
</dbReference>
<feature type="domain" description="Aminotransferase class I/classII large" evidence="6">
    <location>
        <begin position="8"/>
        <end position="169"/>
    </location>
</feature>
<protein>
    <recommendedName>
        <fullName evidence="2">cysteine-S-conjugate beta-lyase</fullName>
        <ecNumber evidence="2">4.4.1.13</ecNumber>
    </recommendedName>
</protein>
<dbReference type="PANTHER" id="PTHR43525">
    <property type="entry name" value="PROTEIN MALY"/>
    <property type="match status" value="1"/>
</dbReference>
<dbReference type="Gene3D" id="3.40.640.10">
    <property type="entry name" value="Type I PLP-dependent aspartate aminotransferase-like (Major domain)"/>
    <property type="match status" value="1"/>
</dbReference>
<dbReference type="InterPro" id="IPR004839">
    <property type="entry name" value="Aminotransferase_I/II_large"/>
</dbReference>